<dbReference type="EMBL" id="NXLT01000002">
    <property type="protein sequence ID" value="RDU67976.1"/>
    <property type="molecule type" value="Genomic_DNA"/>
</dbReference>
<dbReference type="Proteomes" id="UP000256514">
    <property type="component" value="Unassembled WGS sequence"/>
</dbReference>
<proteinExistence type="predicted"/>
<dbReference type="PANTHER" id="PTHR43674">
    <property type="entry name" value="NITRILASE C965.09-RELATED"/>
    <property type="match status" value="1"/>
</dbReference>
<sequence>MRIALLQVSKIESPLYLESYLQNCAKQNVEIVVLPEYTFEPFFRHLQSLPSPQLIASHNVSILRQLVVFAKEYNLEIIAPIVVDLYTLKLSGNRLSNTFYKTIALIDSQGYTFYVQQRLIDYPHWNEHAFFANKHYKKPKLPLTIERKGLKIGVLSGFELHFDEIFIAMKVQSYDVLIVPCANTFDTLTRWRSLCKMRAFLNSCAILRVNRVGTEYVDKTSWNFYGDSLYVNAYGQIEDSLQDYEGLMIVSLHTESIQKAREMWHFHKPFAQT</sequence>
<dbReference type="InterPro" id="IPR050345">
    <property type="entry name" value="Aliph_Amidase/BUP"/>
</dbReference>
<gene>
    <name evidence="3" type="ORF">CQA54_03375</name>
</gene>
<dbReference type="SUPFAM" id="SSF56317">
    <property type="entry name" value="Carbon-nitrogen hydrolase"/>
    <property type="match status" value="1"/>
</dbReference>
<protein>
    <submittedName>
        <fullName evidence="3">Carbon-nitrogen hydrolase family protein</fullName>
    </submittedName>
</protein>
<name>A0A3D8ISP5_9HELI</name>
<evidence type="ECO:0000313" key="4">
    <source>
        <dbReference type="Proteomes" id="UP000256514"/>
    </source>
</evidence>
<keyword evidence="1 3" id="KW-0378">Hydrolase</keyword>
<comment type="caution">
    <text evidence="3">The sequence shown here is derived from an EMBL/GenBank/DDBJ whole genome shotgun (WGS) entry which is preliminary data.</text>
</comment>
<dbReference type="PANTHER" id="PTHR43674:SF2">
    <property type="entry name" value="BETA-UREIDOPROPIONASE"/>
    <property type="match status" value="1"/>
</dbReference>
<dbReference type="GO" id="GO:0050126">
    <property type="term" value="F:N-carbamoylputrescine amidase activity"/>
    <property type="evidence" value="ECO:0007669"/>
    <property type="project" value="TreeGrafter"/>
</dbReference>
<dbReference type="OrthoDB" id="5357560at2"/>
<evidence type="ECO:0000256" key="1">
    <source>
        <dbReference type="ARBA" id="ARBA00022801"/>
    </source>
</evidence>
<dbReference type="GO" id="GO:0033388">
    <property type="term" value="P:putrescine biosynthetic process from arginine"/>
    <property type="evidence" value="ECO:0007669"/>
    <property type="project" value="TreeGrafter"/>
</dbReference>
<dbReference type="InterPro" id="IPR036526">
    <property type="entry name" value="C-N_Hydrolase_sf"/>
</dbReference>
<dbReference type="InterPro" id="IPR003010">
    <property type="entry name" value="C-N_Hydrolase"/>
</dbReference>
<reference evidence="3 4" key="1">
    <citation type="submission" date="2018-04" db="EMBL/GenBank/DDBJ databases">
        <title>Novel Campyloabacter and Helicobacter Species and Strains.</title>
        <authorList>
            <person name="Mannion A.J."/>
            <person name="Shen Z."/>
            <person name="Fox J.G."/>
        </authorList>
    </citation>
    <scope>NUCLEOTIDE SEQUENCE [LARGE SCALE GENOMIC DNA]</scope>
    <source>
        <strain evidence="3 4">MIT 12-6600</strain>
    </source>
</reference>
<feature type="domain" description="CN hydrolase" evidence="2">
    <location>
        <begin position="18"/>
        <end position="261"/>
    </location>
</feature>
<organism evidence="3 4">
    <name type="scientific">Helicobacter equorum</name>
    <dbReference type="NCBI Taxonomy" id="361872"/>
    <lineage>
        <taxon>Bacteria</taxon>
        <taxon>Pseudomonadati</taxon>
        <taxon>Campylobacterota</taxon>
        <taxon>Epsilonproteobacteria</taxon>
        <taxon>Campylobacterales</taxon>
        <taxon>Helicobacteraceae</taxon>
        <taxon>Helicobacter</taxon>
    </lineage>
</organism>
<evidence type="ECO:0000259" key="2">
    <source>
        <dbReference type="Pfam" id="PF00795"/>
    </source>
</evidence>
<dbReference type="AlphaFoldDB" id="A0A3D8ISP5"/>
<dbReference type="CDD" id="cd07197">
    <property type="entry name" value="nitrilase"/>
    <property type="match status" value="1"/>
</dbReference>
<keyword evidence="4" id="KW-1185">Reference proteome</keyword>
<accession>A0A3D8ISP5</accession>
<dbReference type="Pfam" id="PF00795">
    <property type="entry name" value="CN_hydrolase"/>
    <property type="match status" value="1"/>
</dbReference>
<dbReference type="Gene3D" id="3.60.110.10">
    <property type="entry name" value="Carbon-nitrogen hydrolase"/>
    <property type="match status" value="1"/>
</dbReference>
<dbReference type="RefSeq" id="WP_115570779.1">
    <property type="nucleotide sequence ID" value="NZ_NXLT01000002.1"/>
</dbReference>
<evidence type="ECO:0000313" key="3">
    <source>
        <dbReference type="EMBL" id="RDU67976.1"/>
    </source>
</evidence>